<dbReference type="Gene3D" id="3.10.450.50">
    <property type="match status" value="1"/>
</dbReference>
<dbReference type="EMBL" id="BMKK01000003">
    <property type="protein sequence ID" value="GGD51503.1"/>
    <property type="molecule type" value="Genomic_DNA"/>
</dbReference>
<proteinExistence type="predicted"/>
<protein>
    <submittedName>
        <fullName evidence="1">Uncharacterized protein</fullName>
    </submittedName>
</protein>
<gene>
    <name evidence="1" type="ORF">GCM10011514_14640</name>
</gene>
<sequence length="181" mass="20970">MKVPILASLLLTITIYSCQKSSSAVNSGIVDQAKEEKEIIACIEAETDCFFKRDYNCWQDQFTHSEYSYQAWSNADGTFDASVGWENINKNLGKFIKENPAEPEKEGSSHPIVKRKNMKFKFYGNNASHVTWDQYNSDRDQKYFLHSKEVRLMEKGSDGKWRIVNVSAFWNYKNKIPTNKI</sequence>
<dbReference type="InterPro" id="IPR032710">
    <property type="entry name" value="NTF2-like_dom_sf"/>
</dbReference>
<dbReference type="SUPFAM" id="SSF54427">
    <property type="entry name" value="NTF2-like"/>
    <property type="match status" value="1"/>
</dbReference>
<name>A0A916YMG1_9BACT</name>
<dbReference type="PROSITE" id="PS51257">
    <property type="entry name" value="PROKAR_LIPOPROTEIN"/>
    <property type="match status" value="1"/>
</dbReference>
<dbReference type="RefSeq" id="WP_188765410.1">
    <property type="nucleotide sequence ID" value="NZ_BMKK01000003.1"/>
</dbReference>
<reference evidence="1" key="2">
    <citation type="submission" date="2020-09" db="EMBL/GenBank/DDBJ databases">
        <authorList>
            <person name="Sun Q."/>
            <person name="Zhou Y."/>
        </authorList>
    </citation>
    <scope>NUCLEOTIDE SEQUENCE</scope>
    <source>
        <strain evidence="1">CGMCC 1.15958</strain>
    </source>
</reference>
<evidence type="ECO:0000313" key="2">
    <source>
        <dbReference type="Proteomes" id="UP000609064"/>
    </source>
</evidence>
<evidence type="ECO:0000313" key="1">
    <source>
        <dbReference type="EMBL" id="GGD51503.1"/>
    </source>
</evidence>
<comment type="caution">
    <text evidence="1">The sequence shown here is derived from an EMBL/GenBank/DDBJ whole genome shotgun (WGS) entry which is preliminary data.</text>
</comment>
<dbReference type="Proteomes" id="UP000609064">
    <property type="component" value="Unassembled WGS sequence"/>
</dbReference>
<keyword evidence="2" id="KW-1185">Reference proteome</keyword>
<dbReference type="AlphaFoldDB" id="A0A916YMG1"/>
<organism evidence="1 2">
    <name type="scientific">Emticicia aquatilis</name>
    <dbReference type="NCBI Taxonomy" id="1537369"/>
    <lineage>
        <taxon>Bacteria</taxon>
        <taxon>Pseudomonadati</taxon>
        <taxon>Bacteroidota</taxon>
        <taxon>Cytophagia</taxon>
        <taxon>Cytophagales</taxon>
        <taxon>Leadbetterellaceae</taxon>
        <taxon>Emticicia</taxon>
    </lineage>
</organism>
<reference evidence="1" key="1">
    <citation type="journal article" date="2014" name="Int. J. Syst. Evol. Microbiol.">
        <title>Complete genome sequence of Corynebacterium casei LMG S-19264T (=DSM 44701T), isolated from a smear-ripened cheese.</title>
        <authorList>
            <consortium name="US DOE Joint Genome Institute (JGI-PGF)"/>
            <person name="Walter F."/>
            <person name="Albersmeier A."/>
            <person name="Kalinowski J."/>
            <person name="Ruckert C."/>
        </authorList>
    </citation>
    <scope>NUCLEOTIDE SEQUENCE</scope>
    <source>
        <strain evidence="1">CGMCC 1.15958</strain>
    </source>
</reference>
<accession>A0A916YMG1</accession>